<comment type="caution">
    <text evidence="2">The sequence shown here is derived from an EMBL/GenBank/DDBJ whole genome shotgun (WGS) entry which is preliminary data.</text>
</comment>
<proteinExistence type="predicted"/>
<reference evidence="3" key="1">
    <citation type="journal article" date="2023" name="Mol. Phylogenet. Evol.">
        <title>Genome-scale phylogeny and comparative genomics of the fungal order Sordariales.</title>
        <authorList>
            <person name="Hensen N."/>
            <person name="Bonometti L."/>
            <person name="Westerberg I."/>
            <person name="Brannstrom I.O."/>
            <person name="Guillou S."/>
            <person name="Cros-Aarteil S."/>
            <person name="Calhoun S."/>
            <person name="Haridas S."/>
            <person name="Kuo A."/>
            <person name="Mondo S."/>
            <person name="Pangilinan J."/>
            <person name="Riley R."/>
            <person name="LaButti K."/>
            <person name="Andreopoulos B."/>
            <person name="Lipzen A."/>
            <person name="Chen C."/>
            <person name="Yan M."/>
            <person name="Daum C."/>
            <person name="Ng V."/>
            <person name="Clum A."/>
            <person name="Steindorff A."/>
            <person name="Ohm R.A."/>
            <person name="Martin F."/>
            <person name="Silar P."/>
            <person name="Natvig D.O."/>
            <person name="Lalanne C."/>
            <person name="Gautier V."/>
            <person name="Ament-Velasquez S.L."/>
            <person name="Kruys A."/>
            <person name="Hutchinson M.I."/>
            <person name="Powell A.J."/>
            <person name="Barry K."/>
            <person name="Miller A.N."/>
            <person name="Grigoriev I.V."/>
            <person name="Debuchy R."/>
            <person name="Gladieux P."/>
            <person name="Hiltunen Thoren M."/>
            <person name="Johannesson H."/>
        </authorList>
    </citation>
    <scope>NUCLEOTIDE SEQUENCE [LARGE SCALE GENOMIC DNA]</scope>
    <source>
        <strain evidence="3">CBS 284.82</strain>
    </source>
</reference>
<keyword evidence="3" id="KW-1185">Reference proteome</keyword>
<protein>
    <submittedName>
        <fullName evidence="2">Heterokaryon incompatibility protein-domain-containing protein</fullName>
    </submittedName>
</protein>
<evidence type="ECO:0000259" key="1">
    <source>
        <dbReference type="Pfam" id="PF06985"/>
    </source>
</evidence>
<gene>
    <name evidence="2" type="ORF">C8A01DRAFT_16336</name>
</gene>
<dbReference type="Proteomes" id="UP001303115">
    <property type="component" value="Unassembled WGS sequence"/>
</dbReference>
<evidence type="ECO:0000313" key="2">
    <source>
        <dbReference type="EMBL" id="KAK4039719.1"/>
    </source>
</evidence>
<accession>A0AAN6PIN8</accession>
<dbReference type="Pfam" id="PF06985">
    <property type="entry name" value="HET"/>
    <property type="match status" value="1"/>
</dbReference>
<sequence>MTESSPFSVIHSDGSEIRLLVLLPSEKDAPIHCRLETASLSSNPDYDVLSYAWSCPSKYEEITLDDTPFRVPEPLAAVLRRLRLRSKPRRVWIDAVCIIQQDHAEKEQQVLLLPRIYSQARRVYVWLGESTIGTRTAGAPVLEQSLGVPQGSPRLSIVQEALLAKYLIFICGPEKLTWESMGRALKASSKKLEEGEMQSFAEIFCLISRLRQRRSDGQGILSPFELLYKSRRLECENPRDRIYGFLGLAPSVLEAGVVPTYDTSVSTAQVYTDFARKMIQHSERLDILNCVREWRGSGVTVATTANEMDGLPSWAPNWAGRTANDPEPLLDWSDVSSRYCAGRLMEARIKQNEDPKTLVLNGIRFDEVAELGIPWHPEVDIPPPSRNGIEALEQWEALALAAPLSCPYGGDAGRKAALWRTYIADFAGDRSAPKHHSAFMECWYGRASWPYGFSSPADIELHDARPRNLFRVVKDALSLTRHGRTEYTTYARRAYAACAHRRLLVSKRGYIGLAPWNAQPGDVVAVLYGGSTPFLFRPGSTPGVYSLVGECFVYGIMAGEALAWEHAIAAAREFRIV</sequence>
<dbReference type="InterPro" id="IPR052895">
    <property type="entry name" value="HetReg/Transcr_Mod"/>
</dbReference>
<dbReference type="EMBL" id="MU854393">
    <property type="protein sequence ID" value="KAK4039719.1"/>
    <property type="molecule type" value="Genomic_DNA"/>
</dbReference>
<organism evidence="2 3">
    <name type="scientific">Parachaetomium inaequale</name>
    <dbReference type="NCBI Taxonomy" id="2588326"/>
    <lineage>
        <taxon>Eukaryota</taxon>
        <taxon>Fungi</taxon>
        <taxon>Dikarya</taxon>
        <taxon>Ascomycota</taxon>
        <taxon>Pezizomycotina</taxon>
        <taxon>Sordariomycetes</taxon>
        <taxon>Sordariomycetidae</taxon>
        <taxon>Sordariales</taxon>
        <taxon>Chaetomiaceae</taxon>
        <taxon>Parachaetomium</taxon>
    </lineage>
</organism>
<dbReference type="InterPro" id="IPR010730">
    <property type="entry name" value="HET"/>
</dbReference>
<name>A0AAN6PIN8_9PEZI</name>
<dbReference type="AlphaFoldDB" id="A0AAN6PIN8"/>
<evidence type="ECO:0000313" key="3">
    <source>
        <dbReference type="Proteomes" id="UP001303115"/>
    </source>
</evidence>
<dbReference type="Pfam" id="PF26639">
    <property type="entry name" value="Het-6_barrel"/>
    <property type="match status" value="1"/>
</dbReference>
<dbReference type="PANTHER" id="PTHR24148">
    <property type="entry name" value="ANKYRIN REPEAT DOMAIN-CONTAINING PROTEIN 39 HOMOLOG-RELATED"/>
    <property type="match status" value="1"/>
</dbReference>
<feature type="domain" description="Heterokaryon incompatibility" evidence="1">
    <location>
        <begin position="46"/>
        <end position="131"/>
    </location>
</feature>
<dbReference type="PANTHER" id="PTHR24148:SF64">
    <property type="entry name" value="HETEROKARYON INCOMPATIBILITY DOMAIN-CONTAINING PROTEIN"/>
    <property type="match status" value="1"/>
</dbReference>